<evidence type="ECO:0000256" key="1">
    <source>
        <dbReference type="ARBA" id="ARBA00009405"/>
    </source>
</evidence>
<dbReference type="PROSITE" id="PS50991">
    <property type="entry name" value="PYR_CT"/>
    <property type="match status" value="1"/>
</dbReference>
<dbReference type="GO" id="GO:0046951">
    <property type="term" value="P:ketone body biosynthetic process"/>
    <property type="evidence" value="ECO:0007669"/>
    <property type="project" value="TreeGrafter"/>
</dbReference>
<dbReference type="Gene3D" id="3.20.20.70">
    <property type="entry name" value="Aldolase class I"/>
    <property type="match status" value="1"/>
</dbReference>
<dbReference type="EMBL" id="UINC01050921">
    <property type="protein sequence ID" value="SVB64463.1"/>
    <property type="molecule type" value="Genomic_DNA"/>
</dbReference>
<proteinExistence type="inferred from homology"/>
<dbReference type="Pfam" id="PF00682">
    <property type="entry name" value="HMGL-like"/>
    <property type="match status" value="1"/>
</dbReference>
<dbReference type="GO" id="GO:0004419">
    <property type="term" value="F:hydroxymethylglutaryl-CoA lyase activity"/>
    <property type="evidence" value="ECO:0007669"/>
    <property type="project" value="TreeGrafter"/>
</dbReference>
<dbReference type="AlphaFoldDB" id="A0A382FQF5"/>
<evidence type="ECO:0000256" key="2">
    <source>
        <dbReference type="ARBA" id="ARBA00022723"/>
    </source>
</evidence>
<reference evidence="5" key="1">
    <citation type="submission" date="2018-05" db="EMBL/GenBank/DDBJ databases">
        <authorList>
            <person name="Lanie J.A."/>
            <person name="Ng W.-L."/>
            <person name="Kazmierczak K.M."/>
            <person name="Andrzejewski T.M."/>
            <person name="Davidsen T.M."/>
            <person name="Wayne K.J."/>
            <person name="Tettelin H."/>
            <person name="Glass J.I."/>
            <person name="Rusch D."/>
            <person name="Podicherti R."/>
            <person name="Tsui H.-C.T."/>
            <person name="Winkler M.E."/>
        </authorList>
    </citation>
    <scope>NUCLEOTIDE SEQUENCE</scope>
</reference>
<sequence length="308" mass="32250">MNAKVGTIEICEVGPRDGLQSEPRLWSVEERIELIDKLSATGVSRIEAVSFVNPKRVPQMGDAEAVMAGITRNNAVTYAGLALNARGADRAVDAGVDELRYVVVASETFNQKNQGTTIETTLADYKNIANRVREAGIKLSCTIGASFGCPFEGEVAAEGVINLAEQLVDGGALEIGLADTIGAAVPTQVSNLITKVRVAVGNGIGLGCHLHNTRNTGFANAAAAATSGIDFLDASIGGIGGCPFAPQATGNIATEDLCFMLRNMGFATGVDIEKLIAVSHWTEQFFDNPLPGQVMKAGLFPEVVSLKV</sequence>
<name>A0A382FQF5_9ZZZZ</name>
<keyword evidence="2" id="KW-0479">Metal-binding</keyword>
<protein>
    <recommendedName>
        <fullName evidence="4">Pyruvate carboxyltransferase domain-containing protein</fullName>
    </recommendedName>
</protein>
<dbReference type="NCBIfam" id="NF004283">
    <property type="entry name" value="PRK05692.1"/>
    <property type="match status" value="1"/>
</dbReference>
<comment type="similarity">
    <text evidence="1">Belongs to the HMG-CoA lyase family.</text>
</comment>
<dbReference type="InterPro" id="IPR000891">
    <property type="entry name" value="PYR_CT"/>
</dbReference>
<dbReference type="InterPro" id="IPR043594">
    <property type="entry name" value="HMGL"/>
</dbReference>
<dbReference type="GO" id="GO:0046872">
    <property type="term" value="F:metal ion binding"/>
    <property type="evidence" value="ECO:0007669"/>
    <property type="project" value="UniProtKB-KW"/>
</dbReference>
<accession>A0A382FQF5</accession>
<keyword evidence="3" id="KW-0456">Lyase</keyword>
<dbReference type="CDD" id="cd07938">
    <property type="entry name" value="DRE_TIM_HMGL"/>
    <property type="match status" value="1"/>
</dbReference>
<feature type="domain" description="Pyruvate carboxyltransferase" evidence="4">
    <location>
        <begin position="8"/>
        <end position="276"/>
    </location>
</feature>
<dbReference type="SUPFAM" id="SSF51569">
    <property type="entry name" value="Aldolase"/>
    <property type="match status" value="1"/>
</dbReference>
<dbReference type="InterPro" id="IPR013785">
    <property type="entry name" value="Aldolase_TIM"/>
</dbReference>
<dbReference type="GO" id="GO:0006552">
    <property type="term" value="P:L-leucine catabolic process"/>
    <property type="evidence" value="ECO:0007669"/>
    <property type="project" value="TreeGrafter"/>
</dbReference>
<evidence type="ECO:0000256" key="3">
    <source>
        <dbReference type="ARBA" id="ARBA00023239"/>
    </source>
</evidence>
<evidence type="ECO:0000259" key="4">
    <source>
        <dbReference type="PROSITE" id="PS50991"/>
    </source>
</evidence>
<evidence type="ECO:0000313" key="5">
    <source>
        <dbReference type="EMBL" id="SVB64463.1"/>
    </source>
</evidence>
<dbReference type="PANTHER" id="PTHR42738:SF7">
    <property type="entry name" value="HYDROXYMETHYLGLUTARYL-COA LYASE"/>
    <property type="match status" value="1"/>
</dbReference>
<gene>
    <name evidence="5" type="ORF">METZ01_LOCUS217317</name>
</gene>
<dbReference type="PANTHER" id="PTHR42738">
    <property type="entry name" value="HYDROXYMETHYLGLUTARYL-COA LYASE"/>
    <property type="match status" value="1"/>
</dbReference>
<organism evidence="5">
    <name type="scientific">marine metagenome</name>
    <dbReference type="NCBI Taxonomy" id="408172"/>
    <lineage>
        <taxon>unclassified sequences</taxon>
        <taxon>metagenomes</taxon>
        <taxon>ecological metagenomes</taxon>
    </lineage>
</organism>